<evidence type="ECO:0000313" key="1">
    <source>
        <dbReference type="EMBL" id="KFD62507.1"/>
    </source>
</evidence>
<proteinExistence type="predicted"/>
<name>A0A085MZ61_9BILA</name>
<gene>
    <name evidence="1" type="ORF">M514_25357</name>
</gene>
<sequence>MGVTHLLGVCQFARVRRRSRRVMPGEYQREGSGGALVKSEQCRRALARKRSRYNSPNVRLYGEAGSADTDAAQTFLVEVQNLVKEKGYFLDQIFNFDETNLYLKRICAAKDCVAAKIGANVSGDSKLKPLVIHHHVNP</sequence>
<reference evidence="1" key="1">
    <citation type="journal article" date="2014" name="Nat. Genet.">
        <title>Genome and transcriptome of the porcine whipworm Trichuris suis.</title>
        <authorList>
            <person name="Jex A.R."/>
            <person name="Nejsum P."/>
            <person name="Schwarz E.M."/>
            <person name="Hu L."/>
            <person name="Young N.D."/>
            <person name="Hall R.S."/>
            <person name="Korhonen P.K."/>
            <person name="Liao S."/>
            <person name="Thamsborg S."/>
            <person name="Xia J."/>
            <person name="Xu P."/>
            <person name="Wang S."/>
            <person name="Scheerlinck J.P."/>
            <person name="Hofmann A."/>
            <person name="Sternberg P.W."/>
            <person name="Wang J."/>
            <person name="Gasser R.B."/>
        </authorList>
    </citation>
    <scope>NUCLEOTIDE SEQUENCE [LARGE SCALE GENOMIC DNA]</scope>
    <source>
        <strain evidence="1">DCEP-RM93F</strain>
    </source>
</reference>
<dbReference type="EMBL" id="KL367594">
    <property type="protein sequence ID" value="KFD62507.1"/>
    <property type="molecule type" value="Genomic_DNA"/>
</dbReference>
<dbReference type="AlphaFoldDB" id="A0A085MZ61"/>
<accession>A0A085MZ61</accession>
<dbReference type="Proteomes" id="UP000030758">
    <property type="component" value="Unassembled WGS sequence"/>
</dbReference>
<protein>
    <submittedName>
        <fullName evidence="1">Uncharacterized protein</fullName>
    </submittedName>
</protein>
<organism evidence="1">
    <name type="scientific">Trichuris suis</name>
    <name type="common">pig whipworm</name>
    <dbReference type="NCBI Taxonomy" id="68888"/>
    <lineage>
        <taxon>Eukaryota</taxon>
        <taxon>Metazoa</taxon>
        <taxon>Ecdysozoa</taxon>
        <taxon>Nematoda</taxon>
        <taxon>Enoplea</taxon>
        <taxon>Dorylaimia</taxon>
        <taxon>Trichinellida</taxon>
        <taxon>Trichuridae</taxon>
        <taxon>Trichuris</taxon>
    </lineage>
</organism>